<evidence type="ECO:0000259" key="2">
    <source>
        <dbReference type="Pfam" id="PF13193"/>
    </source>
</evidence>
<dbReference type="Gene3D" id="3.40.50.12780">
    <property type="entry name" value="N-terminal domain of ligase-like"/>
    <property type="match status" value="1"/>
</dbReference>
<dbReference type="AlphaFoldDB" id="A0A1L6J6D9"/>
<dbReference type="InterPro" id="IPR042099">
    <property type="entry name" value="ANL_N_sf"/>
</dbReference>
<dbReference type="InterPro" id="IPR020845">
    <property type="entry name" value="AMP-binding_CS"/>
</dbReference>
<dbReference type="PANTHER" id="PTHR43767">
    <property type="entry name" value="LONG-CHAIN-FATTY-ACID--COA LIGASE"/>
    <property type="match status" value="1"/>
</dbReference>
<dbReference type="Proteomes" id="UP000185161">
    <property type="component" value="Chromosome"/>
</dbReference>
<dbReference type="GO" id="GO:0016878">
    <property type="term" value="F:acid-thiol ligase activity"/>
    <property type="evidence" value="ECO:0007669"/>
    <property type="project" value="UniProtKB-ARBA"/>
</dbReference>
<organism evidence="3 5">
    <name type="scientific">Sphingomonas koreensis</name>
    <dbReference type="NCBI Taxonomy" id="93064"/>
    <lineage>
        <taxon>Bacteria</taxon>
        <taxon>Pseudomonadati</taxon>
        <taxon>Pseudomonadota</taxon>
        <taxon>Alphaproteobacteria</taxon>
        <taxon>Sphingomonadales</taxon>
        <taxon>Sphingomonadaceae</taxon>
        <taxon>Sphingomonas</taxon>
    </lineage>
</organism>
<evidence type="ECO:0000313" key="3">
    <source>
        <dbReference type="EMBL" id="APR51120.1"/>
    </source>
</evidence>
<dbReference type="STRING" id="93064.BRX40_00550"/>
<dbReference type="InterPro" id="IPR025110">
    <property type="entry name" value="AMP-bd_C"/>
</dbReference>
<evidence type="ECO:0000313" key="4">
    <source>
        <dbReference type="EMBL" id="RSV00701.1"/>
    </source>
</evidence>
<name>A0A1L6J6D9_9SPHN</name>
<dbReference type="PANTHER" id="PTHR43767:SF1">
    <property type="entry name" value="NONRIBOSOMAL PEPTIDE SYNTHASE PES1 (EUROFUNG)-RELATED"/>
    <property type="match status" value="1"/>
</dbReference>
<keyword evidence="3" id="KW-0436">Ligase</keyword>
<accession>A0A1L6J6D9</accession>
<proteinExistence type="predicted"/>
<dbReference type="KEGG" id="skr:BRX40_00550"/>
<reference evidence="3" key="1">
    <citation type="submission" date="2016-12" db="EMBL/GenBank/DDBJ databases">
        <title>Whole genome sequencing of Sphingomonas koreensis.</title>
        <authorList>
            <person name="Conlan S."/>
            <person name="Thomas P.J."/>
            <person name="Mullikin J."/>
            <person name="Palmore T.N."/>
            <person name="Frank K.M."/>
            <person name="Segre J.A."/>
        </authorList>
    </citation>
    <scope>NUCLEOTIDE SEQUENCE</scope>
    <source>
        <strain evidence="3">ABOJV</strain>
    </source>
</reference>
<dbReference type="Proteomes" id="UP000286681">
    <property type="component" value="Unassembled WGS sequence"/>
</dbReference>
<evidence type="ECO:0000259" key="1">
    <source>
        <dbReference type="Pfam" id="PF00501"/>
    </source>
</evidence>
<evidence type="ECO:0000313" key="6">
    <source>
        <dbReference type="Proteomes" id="UP000286681"/>
    </source>
</evidence>
<dbReference type="EMBL" id="CP018820">
    <property type="protein sequence ID" value="APR51120.1"/>
    <property type="molecule type" value="Genomic_DNA"/>
</dbReference>
<dbReference type="InterPro" id="IPR045851">
    <property type="entry name" value="AMP-bd_C_sf"/>
</dbReference>
<dbReference type="InterPro" id="IPR000873">
    <property type="entry name" value="AMP-dep_synth/lig_dom"/>
</dbReference>
<keyword evidence="5" id="KW-1185">Reference proteome</keyword>
<reference evidence="4 6" key="3">
    <citation type="submission" date="2018-07" db="EMBL/GenBank/DDBJ databases">
        <title>Genomic and Epidemiologic Investigation of an Indolent Hospital Outbreak.</title>
        <authorList>
            <person name="Johnson R.C."/>
            <person name="Deming C."/>
            <person name="Conlan S."/>
            <person name="Zellmer C.J."/>
            <person name="Michelin A.V."/>
            <person name="Lee-Lin S."/>
            <person name="Thomas P.J."/>
            <person name="Park M."/>
            <person name="Weingarten R.A."/>
            <person name="Less J."/>
            <person name="Dekker J.P."/>
            <person name="Frank K.M."/>
            <person name="Musser K.A."/>
            <person name="Mcquiston J.R."/>
            <person name="Henderson D.K."/>
            <person name="Lau A.F."/>
            <person name="Palmore T.N."/>
            <person name="Segre J.A."/>
        </authorList>
    </citation>
    <scope>NUCLEOTIDE SEQUENCE [LARGE SCALE GENOMIC DNA]</scope>
    <source>
        <strain evidence="4 6">SK-NIH.Env10_0317</strain>
    </source>
</reference>
<feature type="domain" description="AMP-dependent synthetase/ligase" evidence="1">
    <location>
        <begin position="23"/>
        <end position="389"/>
    </location>
</feature>
<dbReference type="PROSITE" id="PS00455">
    <property type="entry name" value="AMP_BINDING"/>
    <property type="match status" value="1"/>
</dbReference>
<dbReference type="InterPro" id="IPR050237">
    <property type="entry name" value="ATP-dep_AMP-bd_enzyme"/>
</dbReference>
<evidence type="ECO:0000313" key="5">
    <source>
        <dbReference type="Proteomes" id="UP000185161"/>
    </source>
</evidence>
<dbReference type="RefSeq" id="WP_075150305.1">
    <property type="nucleotide sequence ID" value="NZ_CP018820.1"/>
</dbReference>
<dbReference type="GeneID" id="44131045"/>
<sequence length="541" mass="59997">MTNPNWSPGTQTTTVEVLRSALAKRGPNWEFVDYSGEKYTLGFLDAQSTSLAHALRASGARAGECVISILDNCVEQLLLLFACAKIGAVHVPLNTAYKGEYLRHQVADSRAAVLVAEKEYVERLIAIEGGLPDARVLLIKGELPEGMAAHKLEMRMLADVLVPTEEPTGHESKPGDLAMLVYTAGTTGPSKGCMISQNYLCNQARQLATCLHYDGDDVVWTPLPGFHMNQYSATVLSSMMVGGKCAIYPRFSVSRFWDELERVGATVTHILSSMVRFVAEAPDNPASLRYKGKLRVAGGAPFPEELQTIWRERFAPKHVHAPVGYGLTECAIVTSVDMTVPRPTASSGTHNDDFEVMIVDDDDAEVAADMPGEILVRPKKPHVMFEGYWGRPAETMKVLKNFWFHTGDIGKFDADGWFYFLDRKKDYLRRRGENISSMEVEGVFSLHPAIQEVAVHAVLADLEDDVKATIVLVEGAALTEEELCRWSVENLPYFAVPRFIEFRAALPKNPVGRVLKYELRDQGITEATWDRDTSSVELVKR</sequence>
<dbReference type="OrthoDB" id="7315605at2"/>
<dbReference type="Pfam" id="PF00501">
    <property type="entry name" value="AMP-binding"/>
    <property type="match status" value="1"/>
</dbReference>
<dbReference type="Gene3D" id="3.30.300.30">
    <property type="match status" value="1"/>
</dbReference>
<dbReference type="EMBL" id="QQWO01000015">
    <property type="protein sequence ID" value="RSV00701.1"/>
    <property type="molecule type" value="Genomic_DNA"/>
</dbReference>
<dbReference type="Pfam" id="PF13193">
    <property type="entry name" value="AMP-binding_C"/>
    <property type="match status" value="1"/>
</dbReference>
<dbReference type="SUPFAM" id="SSF56801">
    <property type="entry name" value="Acetyl-CoA synthetase-like"/>
    <property type="match status" value="1"/>
</dbReference>
<feature type="domain" description="AMP-binding enzyme C-terminal" evidence="2">
    <location>
        <begin position="439"/>
        <end position="512"/>
    </location>
</feature>
<protein>
    <submittedName>
        <fullName evidence="3">ATP-dependent acyl-CoA ligase</fullName>
    </submittedName>
</protein>
<reference evidence="5" key="2">
    <citation type="submission" date="2016-12" db="EMBL/GenBank/DDBJ databases">
        <title>Whole genome sequencing of Sphingomonas sp. ABOJV.</title>
        <authorList>
            <person name="Conlan S."/>
            <person name="Thomas P.J."/>
            <person name="Mullikin J."/>
            <person name="Palmore T.N."/>
            <person name="Frank K.M."/>
            <person name="Segre J.A."/>
        </authorList>
    </citation>
    <scope>NUCLEOTIDE SEQUENCE [LARGE SCALE GENOMIC DNA]</scope>
    <source>
        <strain evidence="5">ABOJV</strain>
    </source>
</reference>
<gene>
    <name evidence="3" type="ORF">BRX40_00550</name>
    <name evidence="4" type="ORF">CA257_16620</name>
</gene>